<accession>A0AAV2VU10</accession>
<keyword evidence="1" id="KW-0472">Membrane</keyword>
<dbReference type="EMBL" id="CAOF01000137">
    <property type="protein sequence ID" value="CCO48170.1"/>
    <property type="molecule type" value="Genomic_DNA"/>
</dbReference>
<evidence type="ECO:0000313" key="3">
    <source>
        <dbReference type="Proteomes" id="UP000018211"/>
    </source>
</evidence>
<feature type="transmembrane region" description="Helical" evidence="1">
    <location>
        <begin position="33"/>
        <end position="53"/>
    </location>
</feature>
<keyword evidence="1" id="KW-1133">Transmembrane helix</keyword>
<protein>
    <submittedName>
        <fullName evidence="2">Uncharacterized protein</fullName>
    </submittedName>
</protein>
<gene>
    <name evidence="2" type="ORF">VIBNISOn1_450134</name>
</gene>
<reference evidence="2 3" key="1">
    <citation type="journal article" date="2013" name="ISME J.">
        <title>Comparative genomics of pathogenic lineages of Vibrio nigripulchritudo identifies virulence-associated traits.</title>
        <authorList>
            <person name="Goudenege D."/>
            <person name="Labreuche Y."/>
            <person name="Krin E."/>
            <person name="Ansquer D."/>
            <person name="Mangenot S."/>
            <person name="Calteau A."/>
            <person name="Medigue C."/>
            <person name="Mazel D."/>
            <person name="Polz M.F."/>
            <person name="Le Roux F."/>
        </authorList>
    </citation>
    <scope>NUCLEOTIDE SEQUENCE [LARGE SCALE GENOMIC DNA]</scope>
    <source>
        <strain evidence="2 3">SOn1</strain>
    </source>
</reference>
<sequence>MKGFATFAIVSNTLVLALIVILEYSTGFFGLQYWTDYAFFNLLVLWGLAMVLFKFPPLTNDFSDADSRPADAAGSLVDTEVADEIDEERFEENVVLYQKFFVSGVPALLVCIASQFI</sequence>
<comment type="caution">
    <text evidence="2">The sequence shown here is derived from an EMBL/GenBank/DDBJ whole genome shotgun (WGS) entry which is preliminary data.</text>
</comment>
<dbReference type="RefSeq" id="WP_022612738.1">
    <property type="nucleotide sequence ID" value="NZ_LK391965.1"/>
</dbReference>
<evidence type="ECO:0000256" key="1">
    <source>
        <dbReference type="SAM" id="Phobius"/>
    </source>
</evidence>
<dbReference type="Proteomes" id="UP000018211">
    <property type="component" value="Unassembled WGS sequence"/>
</dbReference>
<keyword evidence="1" id="KW-0812">Transmembrane</keyword>
<name>A0AAV2VU10_9VIBR</name>
<organism evidence="2 3">
    <name type="scientific">Vibrio nigripulchritudo SOn1</name>
    <dbReference type="NCBI Taxonomy" id="1238450"/>
    <lineage>
        <taxon>Bacteria</taxon>
        <taxon>Pseudomonadati</taxon>
        <taxon>Pseudomonadota</taxon>
        <taxon>Gammaproteobacteria</taxon>
        <taxon>Vibrionales</taxon>
        <taxon>Vibrionaceae</taxon>
        <taxon>Vibrio</taxon>
    </lineage>
</organism>
<dbReference type="AlphaFoldDB" id="A0AAV2VU10"/>
<evidence type="ECO:0000313" key="2">
    <source>
        <dbReference type="EMBL" id="CCO48170.1"/>
    </source>
</evidence>
<proteinExistence type="predicted"/>